<feature type="transmembrane region" description="Helical" evidence="1">
    <location>
        <begin position="34"/>
        <end position="51"/>
    </location>
</feature>
<keyword evidence="1" id="KW-0472">Membrane</keyword>
<protein>
    <recommendedName>
        <fullName evidence="2">YcxB-like C-terminal domain-containing protein</fullName>
    </recommendedName>
</protein>
<feature type="transmembrane region" description="Helical" evidence="1">
    <location>
        <begin position="57"/>
        <end position="74"/>
    </location>
</feature>
<keyword evidence="4" id="KW-1185">Reference proteome</keyword>
<dbReference type="STRING" id="966.BTA35_0209425"/>
<evidence type="ECO:0000313" key="3">
    <source>
        <dbReference type="EMBL" id="OOV87204.1"/>
    </source>
</evidence>
<sequence>MSAIEIKYLWSEQVYLEASDEHTSLGAANTKDKIVTLVVGALILLSVFMMFERGFQPADSMALVLAVYWFLIRGRMHRKLLLSRFQKSDQKDQQISLLIDDDGVSAKTGEKTEGQFGWDDISKVVRTPRGFLLYRGVNYIWVPLAAFADDESCERFAALCERKAGAFADKSDAK</sequence>
<evidence type="ECO:0000313" key="4">
    <source>
        <dbReference type="Proteomes" id="UP000190064"/>
    </source>
</evidence>
<organism evidence="3 4">
    <name type="scientific">Oceanospirillum linum</name>
    <dbReference type="NCBI Taxonomy" id="966"/>
    <lineage>
        <taxon>Bacteria</taxon>
        <taxon>Pseudomonadati</taxon>
        <taxon>Pseudomonadota</taxon>
        <taxon>Gammaproteobacteria</taxon>
        <taxon>Oceanospirillales</taxon>
        <taxon>Oceanospirillaceae</taxon>
        <taxon>Oceanospirillum</taxon>
    </lineage>
</organism>
<feature type="domain" description="YcxB-like C-terminal" evidence="2">
    <location>
        <begin position="99"/>
        <end position="159"/>
    </location>
</feature>
<dbReference type="AlphaFoldDB" id="A0A1T1HBG9"/>
<dbReference type="RefSeq" id="WP_160054975.1">
    <property type="nucleotide sequence ID" value="NZ_FXTS01000003.1"/>
</dbReference>
<dbReference type="Pfam" id="PF14317">
    <property type="entry name" value="YcxB"/>
    <property type="match status" value="1"/>
</dbReference>
<reference evidence="3" key="1">
    <citation type="submission" date="2017-02" db="EMBL/GenBank/DDBJ databases">
        <title>Draft Genome Sequence of the Salt Water Bacterium Oceanospirillum linum ATCC 11336.</title>
        <authorList>
            <person name="Trachtenberg A.M."/>
            <person name="Carney J.G."/>
            <person name="Linnane J.D."/>
            <person name="Rheaume B.A."/>
            <person name="Pitts N.L."/>
            <person name="Mykles D.L."/>
            <person name="Maclea K.S."/>
        </authorList>
    </citation>
    <scope>NUCLEOTIDE SEQUENCE [LARGE SCALE GENOMIC DNA]</scope>
    <source>
        <strain evidence="3">ATCC 11336</strain>
    </source>
</reference>
<keyword evidence="1" id="KW-1133">Transmembrane helix</keyword>
<accession>A0A1T1HBG9</accession>
<evidence type="ECO:0000259" key="2">
    <source>
        <dbReference type="Pfam" id="PF14317"/>
    </source>
</evidence>
<dbReference type="Proteomes" id="UP000190064">
    <property type="component" value="Unassembled WGS sequence"/>
</dbReference>
<keyword evidence="1" id="KW-0812">Transmembrane</keyword>
<dbReference type="InterPro" id="IPR025588">
    <property type="entry name" value="YcxB-like_C"/>
</dbReference>
<proteinExistence type="predicted"/>
<gene>
    <name evidence="3" type="ORF">BTA35_0209425</name>
</gene>
<dbReference type="EMBL" id="MTSD02000003">
    <property type="protein sequence ID" value="OOV87204.1"/>
    <property type="molecule type" value="Genomic_DNA"/>
</dbReference>
<name>A0A1T1HBG9_OCELI</name>
<comment type="caution">
    <text evidence="3">The sequence shown here is derived from an EMBL/GenBank/DDBJ whole genome shotgun (WGS) entry which is preliminary data.</text>
</comment>
<evidence type="ECO:0000256" key="1">
    <source>
        <dbReference type="SAM" id="Phobius"/>
    </source>
</evidence>